<dbReference type="PROSITE" id="PS50889">
    <property type="entry name" value="S4"/>
    <property type="match status" value="1"/>
</dbReference>
<protein>
    <submittedName>
        <fullName evidence="4">Heat shock protein Hsp15</fullName>
    </submittedName>
</protein>
<dbReference type="EMBL" id="FZQB01000003">
    <property type="protein sequence ID" value="SNT72576.1"/>
    <property type="molecule type" value="Genomic_DNA"/>
</dbReference>
<dbReference type="AlphaFoldDB" id="A0A239PRP9"/>
<dbReference type="InterPro" id="IPR002942">
    <property type="entry name" value="S4_RNA-bd"/>
</dbReference>
<dbReference type="SUPFAM" id="SSF55174">
    <property type="entry name" value="Alpha-L RNA-binding motif"/>
    <property type="match status" value="1"/>
</dbReference>
<evidence type="ECO:0000313" key="4">
    <source>
        <dbReference type="EMBL" id="SNT72576.1"/>
    </source>
</evidence>
<keyword evidence="5" id="KW-1185">Reference proteome</keyword>
<feature type="domain" description="RNA-binding S4" evidence="3">
    <location>
        <begin position="8"/>
        <end position="71"/>
    </location>
</feature>
<sequence length="97" mass="10799">MSETAETLRLDKWLFFARFFKSRGVAAERIERGGIRLNGQPCRKPGRAIRPGDLIVISAFGHLRCIRVTALPERRGPASEARESYEILDDGAAQKSG</sequence>
<evidence type="ECO:0000259" key="3">
    <source>
        <dbReference type="SMART" id="SM00363"/>
    </source>
</evidence>
<dbReference type="OrthoDB" id="9797176at2"/>
<dbReference type="Proteomes" id="UP000198307">
    <property type="component" value="Unassembled WGS sequence"/>
</dbReference>
<proteinExistence type="predicted"/>
<evidence type="ECO:0000256" key="1">
    <source>
        <dbReference type="PROSITE-ProRule" id="PRU00182"/>
    </source>
</evidence>
<feature type="compositionally biased region" description="Basic and acidic residues" evidence="2">
    <location>
        <begin position="75"/>
        <end position="85"/>
    </location>
</feature>
<dbReference type="SMART" id="SM00363">
    <property type="entry name" value="S4"/>
    <property type="match status" value="1"/>
</dbReference>
<gene>
    <name evidence="4" type="ORF">SAMN05444959_10374</name>
</gene>
<evidence type="ECO:0000256" key="2">
    <source>
        <dbReference type="SAM" id="MobiDB-lite"/>
    </source>
</evidence>
<keyword evidence="4" id="KW-0346">Stress response</keyword>
<dbReference type="InterPro" id="IPR036986">
    <property type="entry name" value="S4_RNA-bd_sf"/>
</dbReference>
<accession>A0A239PRP9</accession>
<dbReference type="CDD" id="cd00165">
    <property type="entry name" value="S4"/>
    <property type="match status" value="1"/>
</dbReference>
<name>A0A239PRP9_9RHOB</name>
<dbReference type="RefSeq" id="WP_089343379.1">
    <property type="nucleotide sequence ID" value="NZ_CP067129.1"/>
</dbReference>
<dbReference type="GO" id="GO:0003723">
    <property type="term" value="F:RNA binding"/>
    <property type="evidence" value="ECO:0007669"/>
    <property type="project" value="UniProtKB-KW"/>
</dbReference>
<reference evidence="4 5" key="1">
    <citation type="submission" date="2017-07" db="EMBL/GenBank/DDBJ databases">
        <authorList>
            <person name="Sun Z.S."/>
            <person name="Albrecht U."/>
            <person name="Echele G."/>
            <person name="Lee C.C."/>
        </authorList>
    </citation>
    <scope>NUCLEOTIDE SEQUENCE [LARGE SCALE GENOMIC DNA]</scope>
    <source>
        <strain evidence="4 5">DSM 14827</strain>
    </source>
</reference>
<dbReference type="Pfam" id="PF01479">
    <property type="entry name" value="S4"/>
    <property type="match status" value="1"/>
</dbReference>
<dbReference type="Gene3D" id="3.10.290.10">
    <property type="entry name" value="RNA-binding S4 domain"/>
    <property type="match status" value="1"/>
</dbReference>
<keyword evidence="1" id="KW-0694">RNA-binding</keyword>
<evidence type="ECO:0000313" key="5">
    <source>
        <dbReference type="Proteomes" id="UP000198307"/>
    </source>
</evidence>
<feature type="region of interest" description="Disordered" evidence="2">
    <location>
        <begin position="75"/>
        <end position="97"/>
    </location>
</feature>
<organism evidence="4 5">
    <name type="scientific">Paracoccus seriniphilus</name>
    <dbReference type="NCBI Taxonomy" id="184748"/>
    <lineage>
        <taxon>Bacteria</taxon>
        <taxon>Pseudomonadati</taxon>
        <taxon>Pseudomonadota</taxon>
        <taxon>Alphaproteobacteria</taxon>
        <taxon>Rhodobacterales</taxon>
        <taxon>Paracoccaceae</taxon>
        <taxon>Paracoccus</taxon>
    </lineage>
</organism>